<dbReference type="Pfam" id="PF04932">
    <property type="entry name" value="Wzy_C"/>
    <property type="match status" value="1"/>
</dbReference>
<dbReference type="PANTHER" id="PTHR37422">
    <property type="entry name" value="TEICHURONIC ACID BIOSYNTHESIS PROTEIN TUAE"/>
    <property type="match status" value="1"/>
</dbReference>
<keyword evidence="3 5" id="KW-1133">Transmembrane helix</keyword>
<feature type="transmembrane region" description="Helical" evidence="5">
    <location>
        <begin position="318"/>
        <end position="337"/>
    </location>
</feature>
<keyword evidence="2 5" id="KW-0812">Transmembrane</keyword>
<gene>
    <name evidence="7" type="ordered locus">Cgl0362</name>
</gene>
<protein>
    <submittedName>
        <fullName evidence="7">Hypothetical membrane protein</fullName>
    </submittedName>
</protein>
<feature type="transmembrane region" description="Helical" evidence="5">
    <location>
        <begin position="40"/>
        <end position="62"/>
    </location>
</feature>
<dbReference type="OrthoDB" id="1118146at2"/>
<feature type="transmembrane region" description="Helical" evidence="5">
    <location>
        <begin position="127"/>
        <end position="147"/>
    </location>
</feature>
<evidence type="ECO:0000313" key="7">
    <source>
        <dbReference type="EMBL" id="BAB97755.1"/>
    </source>
</evidence>
<dbReference type="KEGG" id="cgl:Cgl0362"/>
<name>Q8NTE5_CORGL</name>
<accession>Q8NTE5</accession>
<feature type="transmembrane region" description="Helical" evidence="5">
    <location>
        <begin position="12"/>
        <end position="34"/>
    </location>
</feature>
<dbReference type="InterPro" id="IPR007016">
    <property type="entry name" value="O-antigen_ligase-rel_domated"/>
</dbReference>
<feature type="domain" description="O-antigen ligase-related" evidence="6">
    <location>
        <begin position="194"/>
        <end position="327"/>
    </location>
</feature>
<accession>Q6M800</accession>
<dbReference type="GeneID" id="1021049"/>
<evidence type="ECO:0000313" key="8">
    <source>
        <dbReference type="Proteomes" id="UP000000582"/>
    </source>
</evidence>
<dbReference type="STRING" id="196627.cg0437"/>
<dbReference type="BioCyc" id="CORYNE:G18NG-9919-MONOMER"/>
<feature type="transmembrane region" description="Helical" evidence="5">
    <location>
        <begin position="159"/>
        <end position="180"/>
    </location>
</feature>
<dbReference type="eggNOG" id="ENOG5030GR1">
    <property type="taxonomic scope" value="Bacteria"/>
</dbReference>
<reference evidence="8" key="1">
    <citation type="journal article" date="2003" name="Appl. Microbiol. Biotechnol.">
        <title>The Corynebacterium glutamicum genome: features and impacts on biotechnological processes.</title>
        <authorList>
            <person name="Ikeda M."/>
            <person name="Nakagawa S."/>
        </authorList>
    </citation>
    <scope>NUCLEOTIDE SEQUENCE [LARGE SCALE GENOMIC DNA]</scope>
    <source>
        <strain evidence="8">ATCC 13032 / DSM 20300 / BCRC 11384 / JCM 1318 / LMG 3730 / NCIMB 10025</strain>
    </source>
</reference>
<dbReference type="GO" id="GO:0016020">
    <property type="term" value="C:membrane"/>
    <property type="evidence" value="ECO:0007669"/>
    <property type="project" value="UniProtKB-SubCell"/>
</dbReference>
<dbReference type="RefSeq" id="WP_011013599.1">
    <property type="nucleotide sequence ID" value="NC_003450.3"/>
</dbReference>
<dbReference type="Proteomes" id="UP000000582">
    <property type="component" value="Chromosome"/>
</dbReference>
<keyword evidence="8" id="KW-1185">Reference proteome</keyword>
<dbReference type="KEGG" id="cgb:cg0437"/>
<dbReference type="InterPro" id="IPR051533">
    <property type="entry name" value="WaaL-like"/>
</dbReference>
<feature type="transmembrane region" description="Helical" evidence="5">
    <location>
        <begin position="192"/>
        <end position="220"/>
    </location>
</feature>
<proteinExistence type="predicted"/>
<comment type="subcellular location">
    <subcellularLocation>
        <location evidence="1">Membrane</location>
        <topology evidence="1">Multi-pass membrane protein</topology>
    </subcellularLocation>
</comment>
<feature type="transmembrane region" description="Helical" evidence="5">
    <location>
        <begin position="104"/>
        <end position="120"/>
    </location>
</feature>
<evidence type="ECO:0000259" key="6">
    <source>
        <dbReference type="Pfam" id="PF04932"/>
    </source>
</evidence>
<dbReference type="EMBL" id="BA000036">
    <property type="protein sequence ID" value="BAB97755.1"/>
    <property type="molecule type" value="Genomic_DNA"/>
</dbReference>
<dbReference type="AlphaFoldDB" id="Q8NTE5"/>
<feature type="transmembrane region" description="Helical" evidence="5">
    <location>
        <begin position="349"/>
        <end position="377"/>
    </location>
</feature>
<feature type="transmembrane region" description="Helical" evidence="5">
    <location>
        <begin position="74"/>
        <end position="92"/>
    </location>
</feature>
<organism evidence="7 8">
    <name type="scientific">Corynebacterium glutamicum (strain ATCC 13032 / DSM 20300 / JCM 1318 / BCRC 11384 / CCUG 27702 / LMG 3730 / NBRC 12168 / NCIMB 10025 / NRRL B-2784 / 534)</name>
    <dbReference type="NCBI Taxonomy" id="196627"/>
    <lineage>
        <taxon>Bacteria</taxon>
        <taxon>Bacillati</taxon>
        <taxon>Actinomycetota</taxon>
        <taxon>Actinomycetes</taxon>
        <taxon>Mycobacteriales</taxon>
        <taxon>Corynebacteriaceae</taxon>
        <taxon>Corynebacterium</taxon>
    </lineage>
</organism>
<evidence type="ECO:0000256" key="5">
    <source>
        <dbReference type="SAM" id="Phobius"/>
    </source>
</evidence>
<keyword evidence="4 5" id="KW-0472">Membrane</keyword>
<evidence type="ECO:0000256" key="4">
    <source>
        <dbReference type="ARBA" id="ARBA00023136"/>
    </source>
</evidence>
<evidence type="ECO:0000256" key="1">
    <source>
        <dbReference type="ARBA" id="ARBA00004141"/>
    </source>
</evidence>
<dbReference type="PATRIC" id="fig|196627.13.peg.363"/>
<sequence>MLREPLAVGSLIFLATILILSLPSFVAGLIVGVWHSLPGIAPSLAGFALTIGVLVLCLLILIFRKKKFPDASIFTKYSGFLSLIPAIFIIEWINNESASETRTLLGAIVTGFLFLVTSSFRDNIPHIIWGFSTGVSIYGVGELLRIAGGGALHLKAGAFGANPIFASQFLGLAIFGVWLLHITKRSTPKFTLFVSSILLVCLLSALSWGPIIALAVAFLYANTTKSSTHRLQDYRVRNRIIVWGPLLVGPVIILSRDAIKSFYYSEDSVARLHIWQEFIDLALTSPLTGVGMEKVHSFYSISSSDKFLSPHNLFLEMWVAYGALPIFILFATLIYLFRKINYLGRASLIFLVICSSVSGSLAVSFNFWIGLTLVVIIGSSSLASTNQNAHSSKSRKVNKQPAK</sequence>
<evidence type="ECO:0000256" key="2">
    <source>
        <dbReference type="ARBA" id="ARBA00022692"/>
    </source>
</evidence>
<evidence type="ECO:0000256" key="3">
    <source>
        <dbReference type="ARBA" id="ARBA00022989"/>
    </source>
</evidence>
<dbReference type="HOGENOM" id="CLU_682797_0_0_11"/>
<dbReference type="PANTHER" id="PTHR37422:SF13">
    <property type="entry name" value="LIPOPOLYSACCHARIDE BIOSYNTHESIS PROTEIN PA4999-RELATED"/>
    <property type="match status" value="1"/>
</dbReference>